<feature type="domain" description="MULE transposase" evidence="1">
    <location>
        <begin position="192"/>
        <end position="242"/>
    </location>
</feature>
<protein>
    <recommendedName>
        <fullName evidence="1">MULE transposase domain-containing protein</fullName>
    </recommendedName>
</protein>
<accession>A0A9R1WQH3</accession>
<evidence type="ECO:0000313" key="3">
    <source>
        <dbReference type="Proteomes" id="UP000235145"/>
    </source>
</evidence>
<name>A0A9R1WQH3_LACSA</name>
<dbReference type="InterPro" id="IPR018289">
    <property type="entry name" value="MULE_transposase_dom"/>
</dbReference>
<dbReference type="PANTHER" id="PTHR31973:SF190">
    <property type="entry name" value="MULE TRANSPOSASE DOMAIN-CONTAINING PROTEIN"/>
    <property type="match status" value="1"/>
</dbReference>
<comment type="caution">
    <text evidence="2">The sequence shown here is derived from an EMBL/GenBank/DDBJ whole genome shotgun (WGS) entry which is preliminary data.</text>
</comment>
<organism evidence="2 3">
    <name type="scientific">Lactuca sativa</name>
    <name type="common">Garden lettuce</name>
    <dbReference type="NCBI Taxonomy" id="4236"/>
    <lineage>
        <taxon>Eukaryota</taxon>
        <taxon>Viridiplantae</taxon>
        <taxon>Streptophyta</taxon>
        <taxon>Embryophyta</taxon>
        <taxon>Tracheophyta</taxon>
        <taxon>Spermatophyta</taxon>
        <taxon>Magnoliopsida</taxon>
        <taxon>eudicotyledons</taxon>
        <taxon>Gunneridae</taxon>
        <taxon>Pentapetalae</taxon>
        <taxon>asterids</taxon>
        <taxon>campanulids</taxon>
        <taxon>Asterales</taxon>
        <taxon>Asteraceae</taxon>
        <taxon>Cichorioideae</taxon>
        <taxon>Cichorieae</taxon>
        <taxon>Lactucinae</taxon>
        <taxon>Lactuca</taxon>
    </lineage>
</organism>
<dbReference type="EMBL" id="NBSK02000001">
    <property type="protein sequence ID" value="KAJ0226268.1"/>
    <property type="molecule type" value="Genomic_DNA"/>
</dbReference>
<gene>
    <name evidence="2" type="ORF">LSAT_V11C100029930</name>
</gene>
<evidence type="ECO:0000313" key="2">
    <source>
        <dbReference type="EMBL" id="KAJ0226268.1"/>
    </source>
</evidence>
<proteinExistence type="predicted"/>
<dbReference type="Proteomes" id="UP000235145">
    <property type="component" value="Unassembled WGS sequence"/>
</dbReference>
<keyword evidence="3" id="KW-1185">Reference proteome</keyword>
<evidence type="ECO:0000259" key="1">
    <source>
        <dbReference type="Pfam" id="PF10551"/>
    </source>
</evidence>
<dbReference type="PANTHER" id="PTHR31973">
    <property type="entry name" value="POLYPROTEIN, PUTATIVE-RELATED"/>
    <property type="match status" value="1"/>
</dbReference>
<dbReference type="Pfam" id="PF10551">
    <property type="entry name" value="MULE"/>
    <property type="match status" value="1"/>
</dbReference>
<dbReference type="AlphaFoldDB" id="A0A9R1WQH3"/>
<sequence>MMLRDECRGLFPVSNKGQVSSQATNYKSKGKEVNTTNVKCGWFIHASRTLNQTHTFFQTRKLRACTATLISKRIIDHIPLRVTQDHFQKTYQVGVSMDKVFREKDLERKHVADDYTKQYKLLRDYTLELKATNPDTTLKINVCSEANPASPTIQFIRIYVCLGPLKKGFKACLRDLVGLDGAIMKVPFPGQWFLEHIGDDLELGINSNYTSISDRKKGLHTAICKLFPNAEHKYCIRHIHDNVRKKWGQTGYRDYLWRCASIPTIPKFEHLMKGFIQYDREACDWLKQIPLAH</sequence>
<reference evidence="2 3" key="1">
    <citation type="journal article" date="2017" name="Nat. Commun.">
        <title>Genome assembly with in vitro proximity ligation data and whole-genome triplication in lettuce.</title>
        <authorList>
            <person name="Reyes-Chin-Wo S."/>
            <person name="Wang Z."/>
            <person name="Yang X."/>
            <person name="Kozik A."/>
            <person name="Arikit S."/>
            <person name="Song C."/>
            <person name="Xia L."/>
            <person name="Froenicke L."/>
            <person name="Lavelle D.O."/>
            <person name="Truco M.J."/>
            <person name="Xia R."/>
            <person name="Zhu S."/>
            <person name="Xu C."/>
            <person name="Xu H."/>
            <person name="Xu X."/>
            <person name="Cox K."/>
            <person name="Korf I."/>
            <person name="Meyers B.C."/>
            <person name="Michelmore R.W."/>
        </authorList>
    </citation>
    <scope>NUCLEOTIDE SEQUENCE [LARGE SCALE GENOMIC DNA]</scope>
    <source>
        <strain evidence="3">cv. Salinas</strain>
        <tissue evidence="2">Seedlings</tissue>
    </source>
</reference>